<comment type="caution">
    <text evidence="1">The sequence shown here is derived from an EMBL/GenBank/DDBJ whole genome shotgun (WGS) entry which is preliminary data.</text>
</comment>
<dbReference type="EMBL" id="JACXXJ020000003">
    <property type="protein sequence ID" value="MBF2714233.1"/>
    <property type="molecule type" value="Genomic_DNA"/>
</dbReference>
<dbReference type="CDD" id="cd02440">
    <property type="entry name" value="AdoMet_MTases"/>
    <property type="match status" value="1"/>
</dbReference>
<keyword evidence="1" id="KW-0489">Methyltransferase</keyword>
<name>A0AAE2R9E7_AGRVI</name>
<protein>
    <submittedName>
        <fullName evidence="1">Class I SAM-dependent methyltransferase</fullName>
    </submittedName>
</protein>
<dbReference type="EMBL" id="MBEV02000005">
    <property type="protein sequence ID" value="MUP05597.1"/>
    <property type="molecule type" value="Genomic_DNA"/>
</dbReference>
<gene>
    <name evidence="2" type="ORF">BBI04_012365</name>
    <name evidence="1" type="ORF">IEI95_008250</name>
</gene>
<dbReference type="SUPFAM" id="SSF53335">
    <property type="entry name" value="S-adenosyl-L-methionine-dependent methyltransferases"/>
    <property type="match status" value="1"/>
</dbReference>
<accession>A0AAE2R9E7</accession>
<dbReference type="GO" id="GO:0032259">
    <property type="term" value="P:methylation"/>
    <property type="evidence" value="ECO:0007669"/>
    <property type="project" value="UniProtKB-KW"/>
</dbReference>
<organism evidence="1 4">
    <name type="scientific">Agrobacterium vitis</name>
    <name type="common">Rhizobium vitis</name>
    <dbReference type="NCBI Taxonomy" id="373"/>
    <lineage>
        <taxon>Bacteria</taxon>
        <taxon>Pseudomonadati</taxon>
        <taxon>Pseudomonadota</taxon>
        <taxon>Alphaproteobacteria</taxon>
        <taxon>Hyphomicrobiales</taxon>
        <taxon>Rhizobiaceae</taxon>
        <taxon>Rhizobium/Agrobacterium group</taxon>
        <taxon>Agrobacterium</taxon>
    </lineage>
</organism>
<sequence length="359" mass="40501">MADSLTIEAWKKAPRLNAFASFFERTASGKGGSPGLGVPEPAMNLLCYDLDCMTFWDTHRRLWGHFDSHYFASIPYRLEEECRLAVAILSFGHKAWARSGRAATVYTLGAGAGTLARALARLGDGRLKTLNCSPTNGNRVCFFAKRGSDDASFYHGPFFELDDERYASDEALRPFRDGYDILLEDTTFQMYGRDRENQTAFIAPRLREGGVLVQVQKLKNPKPDVYLAREIQKDEIFKSKFFSTAQIIEKQRDVLETMVDFQVDLETSGSALQSYFRYSVVTWNSGNFYTIVSSNSLGSIRDFCASMLRPAIPEEFCYEPLPRIIINDEKDPIRADWTWRTPHSIRGEATTGTSSGVSE</sequence>
<dbReference type="RefSeq" id="WP_070165803.1">
    <property type="nucleotide sequence ID" value="NZ_CP118261.1"/>
</dbReference>
<dbReference type="Proteomes" id="UP000175993">
    <property type="component" value="Unassembled WGS sequence"/>
</dbReference>
<dbReference type="AlphaFoldDB" id="A0AAE2R9E7"/>
<dbReference type="Proteomes" id="UP000655037">
    <property type="component" value="Unassembled WGS sequence"/>
</dbReference>
<evidence type="ECO:0000313" key="1">
    <source>
        <dbReference type="EMBL" id="MBF2714233.1"/>
    </source>
</evidence>
<dbReference type="GO" id="GO:0008168">
    <property type="term" value="F:methyltransferase activity"/>
    <property type="evidence" value="ECO:0007669"/>
    <property type="project" value="UniProtKB-KW"/>
</dbReference>
<evidence type="ECO:0000313" key="4">
    <source>
        <dbReference type="Proteomes" id="UP000655037"/>
    </source>
</evidence>
<evidence type="ECO:0000313" key="3">
    <source>
        <dbReference type="Proteomes" id="UP000175993"/>
    </source>
</evidence>
<reference evidence="2 3" key="1">
    <citation type="submission" date="2019-11" db="EMBL/GenBank/DDBJ databases">
        <title>Whole-genome sequencing of Allorhizobium vitis.</title>
        <authorList>
            <person name="Gan H.M."/>
            <person name="Savka M.A."/>
        </authorList>
    </citation>
    <scope>NUCLEOTIDE SEQUENCE [LARGE SCALE GENOMIC DNA]</scope>
    <source>
        <strain evidence="2 3">AB4</strain>
    </source>
</reference>
<keyword evidence="1" id="KW-0808">Transferase</keyword>
<proteinExistence type="predicted"/>
<reference evidence="1" key="2">
    <citation type="submission" date="2020-11" db="EMBL/GenBank/DDBJ databases">
        <title>Agrobacterium vitis strain K377 genome.</title>
        <authorList>
            <person name="Xi H."/>
        </authorList>
    </citation>
    <scope>NUCLEOTIDE SEQUENCE</scope>
    <source>
        <strain evidence="1">K377</strain>
    </source>
</reference>
<dbReference type="InterPro" id="IPR029063">
    <property type="entry name" value="SAM-dependent_MTases_sf"/>
</dbReference>
<evidence type="ECO:0000313" key="2">
    <source>
        <dbReference type="EMBL" id="MUP05597.1"/>
    </source>
</evidence>